<reference evidence="2 3" key="1">
    <citation type="journal article" date="2023" name="Genes (Basel)">
        <title>Chromosome-Level Genome Assembly and Circadian Gene Repertoire of the Patagonia Blennie Eleginops maclovinus-The Closest Ancestral Proxy of Antarctic Cryonotothenioids.</title>
        <authorList>
            <person name="Cheng C.C."/>
            <person name="Rivera-Colon A.G."/>
            <person name="Minhas B.F."/>
            <person name="Wilson L."/>
            <person name="Rayamajhi N."/>
            <person name="Vargas-Chacoff L."/>
            <person name="Catchen J.M."/>
        </authorList>
    </citation>
    <scope>NUCLEOTIDE SEQUENCE [LARGE SCALE GENOMIC DNA]</scope>
    <source>
        <strain evidence="2">JMC-PN-2008</strain>
    </source>
</reference>
<dbReference type="AlphaFoldDB" id="A0AAN7XLM4"/>
<evidence type="ECO:0000313" key="2">
    <source>
        <dbReference type="EMBL" id="KAK5863046.1"/>
    </source>
</evidence>
<evidence type="ECO:0000313" key="3">
    <source>
        <dbReference type="Proteomes" id="UP001346869"/>
    </source>
</evidence>
<reference evidence="2 3" key="2">
    <citation type="journal article" date="2023" name="Mol. Biol. Evol.">
        <title>Genomics of Secondarily Temperate Adaptation in the Only Non-Antarctic Icefish.</title>
        <authorList>
            <person name="Rivera-Colon A.G."/>
            <person name="Rayamajhi N."/>
            <person name="Minhas B.F."/>
            <person name="Madrigal G."/>
            <person name="Bilyk K.T."/>
            <person name="Yoon V."/>
            <person name="Hune M."/>
            <person name="Gregory S."/>
            <person name="Cheng C.H.C."/>
            <person name="Catchen J.M."/>
        </authorList>
    </citation>
    <scope>NUCLEOTIDE SEQUENCE [LARGE SCALE GENOMIC DNA]</scope>
    <source>
        <strain evidence="2">JMC-PN-2008</strain>
    </source>
</reference>
<dbReference type="EMBL" id="JAUZQC010000011">
    <property type="protein sequence ID" value="KAK5863046.1"/>
    <property type="molecule type" value="Genomic_DNA"/>
</dbReference>
<organism evidence="2 3">
    <name type="scientific">Eleginops maclovinus</name>
    <name type="common">Patagonian blennie</name>
    <name type="synonym">Eleginus maclovinus</name>
    <dbReference type="NCBI Taxonomy" id="56733"/>
    <lineage>
        <taxon>Eukaryota</taxon>
        <taxon>Metazoa</taxon>
        <taxon>Chordata</taxon>
        <taxon>Craniata</taxon>
        <taxon>Vertebrata</taxon>
        <taxon>Euteleostomi</taxon>
        <taxon>Actinopterygii</taxon>
        <taxon>Neopterygii</taxon>
        <taxon>Teleostei</taxon>
        <taxon>Neoteleostei</taxon>
        <taxon>Acanthomorphata</taxon>
        <taxon>Eupercaria</taxon>
        <taxon>Perciformes</taxon>
        <taxon>Notothenioidei</taxon>
        <taxon>Eleginopidae</taxon>
        <taxon>Eleginops</taxon>
    </lineage>
</organism>
<protein>
    <submittedName>
        <fullName evidence="2">Uncharacterized protein</fullName>
    </submittedName>
</protein>
<accession>A0AAN7XLM4</accession>
<name>A0AAN7XLM4_ELEMC</name>
<keyword evidence="3" id="KW-1185">Reference proteome</keyword>
<comment type="caution">
    <text evidence="2">The sequence shown here is derived from an EMBL/GenBank/DDBJ whole genome shotgun (WGS) entry which is preliminary data.</text>
</comment>
<proteinExistence type="predicted"/>
<sequence length="78" mass="8948">MLLQTAAMVKTSHSLLKPDYSYCSTETHTEGLKEIQISNCRGSERNREARAVRADREQRTEQSLPASKDWDFQLRSSC</sequence>
<gene>
    <name evidence="2" type="ORF">PBY51_000105</name>
</gene>
<evidence type="ECO:0000256" key="1">
    <source>
        <dbReference type="SAM" id="MobiDB-lite"/>
    </source>
</evidence>
<feature type="compositionally biased region" description="Basic and acidic residues" evidence="1">
    <location>
        <begin position="43"/>
        <end position="60"/>
    </location>
</feature>
<dbReference type="Proteomes" id="UP001346869">
    <property type="component" value="Unassembled WGS sequence"/>
</dbReference>
<feature type="region of interest" description="Disordered" evidence="1">
    <location>
        <begin position="43"/>
        <end position="78"/>
    </location>
</feature>